<feature type="domain" description="[Acyl-carrier-protein] S-malonyltransferase-like inserted helical" evidence="1">
    <location>
        <begin position="401"/>
        <end position="479"/>
    </location>
</feature>
<dbReference type="NCBIfam" id="TIGR02814">
    <property type="entry name" value="pfaD_fam"/>
    <property type="match status" value="1"/>
</dbReference>
<dbReference type="InterPro" id="IPR014179">
    <property type="entry name" value="PfaD-like_TIM-barrel"/>
</dbReference>
<dbReference type="AlphaFoldDB" id="A0A562V878"/>
<reference evidence="2 3" key="1">
    <citation type="submission" date="2019-07" db="EMBL/GenBank/DDBJ databases">
        <title>Genomic Encyclopedia of Archaeal and Bacterial Type Strains, Phase II (KMG-II): from individual species to whole genera.</title>
        <authorList>
            <person name="Goeker M."/>
        </authorList>
    </citation>
    <scope>NUCLEOTIDE SEQUENCE [LARGE SCALE GENOMIC DNA]</scope>
    <source>
        <strain evidence="2 3">ATCC BAA-1139</strain>
    </source>
</reference>
<name>A0A562V878_9BACT</name>
<dbReference type="Gene3D" id="3.20.20.70">
    <property type="entry name" value="Aldolase class I"/>
    <property type="match status" value="2"/>
</dbReference>
<comment type="caution">
    <text evidence="2">The sequence shown here is derived from an EMBL/GenBank/DDBJ whole genome shotgun (WGS) entry which is preliminary data.</text>
</comment>
<evidence type="ECO:0000259" key="1">
    <source>
        <dbReference type="Pfam" id="PF21607"/>
    </source>
</evidence>
<dbReference type="Pfam" id="PF21607">
    <property type="entry name" value="FabD_helical_ins"/>
    <property type="match status" value="1"/>
</dbReference>
<organism evidence="2 3">
    <name type="scientific">Geobacter argillaceus</name>
    <dbReference type="NCBI Taxonomy" id="345631"/>
    <lineage>
        <taxon>Bacteria</taxon>
        <taxon>Pseudomonadati</taxon>
        <taxon>Thermodesulfobacteriota</taxon>
        <taxon>Desulfuromonadia</taxon>
        <taxon>Geobacterales</taxon>
        <taxon>Geobacteraceae</taxon>
        <taxon>Geobacter</taxon>
    </lineage>
</organism>
<dbReference type="EMBL" id="VLLN01000031">
    <property type="protein sequence ID" value="TWJ14052.1"/>
    <property type="molecule type" value="Genomic_DNA"/>
</dbReference>
<dbReference type="Proteomes" id="UP000319449">
    <property type="component" value="Unassembled WGS sequence"/>
</dbReference>
<gene>
    <name evidence="2" type="ORF">JN12_03551</name>
</gene>
<evidence type="ECO:0000313" key="3">
    <source>
        <dbReference type="Proteomes" id="UP000319449"/>
    </source>
</evidence>
<accession>A0A562V878</accession>
<dbReference type="PANTHER" id="PTHR32332:SF20">
    <property type="entry name" value="2-NITROPROPANE DIOXYGENASE-LIKE PROTEIN"/>
    <property type="match status" value="1"/>
</dbReference>
<keyword evidence="3" id="KW-1185">Reference proteome</keyword>
<dbReference type="InterPro" id="IPR049489">
    <property type="entry name" value="FabD-like_helical_ins"/>
</dbReference>
<sequence>MKQLLPEEQAATRPDGENRLGWWRADASCSPDPVATGLEPLRLLRHPLYLVRENGGIVPFSNGSALIGKDRPNGDGFPLLGYAPPSLPEGLGDPEFCADLGIRYPYLGGSMAKGISSVAMAEELGKAGMLGFFGAAGLPIAAVEAALDRLKASQLPYGINLIHSPQEPDLEKALAELYIRRGVRLVEASAFLALTLPLVRYRVHGIHRAPDGTIVAPNRIIAKVSREELAERFFSPPPEKLLRELVASGEITAGQAELAGRIPMAQDVTAEADSGGHTDNRPAMALFPTILSLAARMAAKHGYGLKLRVGLAGGIGTPAAAAAAFTMGAAYIMTGSVNQACVESGTSDQVRAMLAETRQADVTMAPAADMFEMGVTVQVLKRKTMFPMRAARLYEIYRSCAGIDDIPVAEREKLENTLFCKPLATVWNETRAYFLQRDPRQVERGDRDAKHRMALVFRWYLGQAAHWAKDGEASRTIDYQVWCGPAMGAFNEWTAGSFLADPSRRKVANVARNLLFGAALFNRATFLRSQGVSLPADAIQAVPLEDAQIKEFLGE</sequence>
<dbReference type="InterPro" id="IPR013785">
    <property type="entry name" value="Aldolase_TIM"/>
</dbReference>
<dbReference type="SUPFAM" id="SSF51412">
    <property type="entry name" value="Inosine monophosphate dehydrogenase (IMPDH)"/>
    <property type="match status" value="1"/>
</dbReference>
<evidence type="ECO:0000313" key="2">
    <source>
        <dbReference type="EMBL" id="TWJ14052.1"/>
    </source>
</evidence>
<dbReference type="RefSeq" id="WP_145025252.1">
    <property type="nucleotide sequence ID" value="NZ_VLLN01000031.1"/>
</dbReference>
<dbReference type="OrthoDB" id="9808564at2"/>
<protein>
    <submittedName>
        <fullName evidence="2">PfaD family protein</fullName>
    </submittedName>
</protein>
<proteinExistence type="predicted"/>
<dbReference type="PANTHER" id="PTHR32332">
    <property type="entry name" value="2-NITROPROPANE DIOXYGENASE"/>
    <property type="match status" value="1"/>
</dbReference>